<dbReference type="PANTHER" id="PTHR42714">
    <property type="entry name" value="TRNA MODIFICATION GTPASE GTPBP3"/>
    <property type="match status" value="1"/>
</dbReference>
<evidence type="ECO:0000313" key="4">
    <source>
        <dbReference type="Proteomes" id="UP000444721"/>
    </source>
</evidence>
<organism evidence="3 4">
    <name type="scientific">Naegleria fowleri</name>
    <name type="common">Brain eating amoeba</name>
    <dbReference type="NCBI Taxonomy" id="5763"/>
    <lineage>
        <taxon>Eukaryota</taxon>
        <taxon>Discoba</taxon>
        <taxon>Heterolobosea</taxon>
        <taxon>Tetramitia</taxon>
        <taxon>Eutetramitia</taxon>
        <taxon>Vahlkampfiidae</taxon>
        <taxon>Naegleria</taxon>
    </lineage>
</organism>
<dbReference type="VEuPathDB" id="AmoebaDB:NF0028000"/>
<dbReference type="EMBL" id="VFQX01000017">
    <property type="protein sequence ID" value="KAF0980735.1"/>
    <property type="molecule type" value="Genomic_DNA"/>
</dbReference>
<dbReference type="GO" id="GO:0005525">
    <property type="term" value="F:GTP binding"/>
    <property type="evidence" value="ECO:0007669"/>
    <property type="project" value="InterPro"/>
</dbReference>
<feature type="domain" description="G" evidence="2">
    <location>
        <begin position="64"/>
        <end position="183"/>
    </location>
</feature>
<evidence type="ECO:0000256" key="1">
    <source>
        <dbReference type="SAM" id="MobiDB-lite"/>
    </source>
</evidence>
<feature type="compositionally biased region" description="Basic and acidic residues" evidence="1">
    <location>
        <begin position="495"/>
        <end position="510"/>
    </location>
</feature>
<dbReference type="AlphaFoldDB" id="A0A6A5C5G3"/>
<comment type="caution">
    <text evidence="3">The sequence shown here is derived from an EMBL/GenBank/DDBJ whole genome shotgun (WGS) entry which is preliminary data.</text>
</comment>
<accession>A0A6A5C5G3</accession>
<dbReference type="CDD" id="cd00882">
    <property type="entry name" value="Ras_like_GTPase"/>
    <property type="match status" value="1"/>
</dbReference>
<dbReference type="Proteomes" id="UP000444721">
    <property type="component" value="Unassembled WGS sequence"/>
</dbReference>
<evidence type="ECO:0000313" key="3">
    <source>
        <dbReference type="EMBL" id="KAF0980735.1"/>
    </source>
</evidence>
<dbReference type="GeneID" id="68120433"/>
<name>A0A6A5C5G3_NAEFO</name>
<dbReference type="OrthoDB" id="14404at2759"/>
<dbReference type="VEuPathDB" id="AmoebaDB:NfTy_036260"/>
<dbReference type="VEuPathDB" id="AmoebaDB:FDP41_013218"/>
<feature type="compositionally biased region" description="Polar residues" evidence="1">
    <location>
        <begin position="18"/>
        <end position="28"/>
    </location>
</feature>
<dbReference type="GO" id="GO:0002098">
    <property type="term" value="P:tRNA wobble uridine modification"/>
    <property type="evidence" value="ECO:0007669"/>
    <property type="project" value="TreeGrafter"/>
</dbReference>
<gene>
    <name evidence="3" type="ORF">FDP41_013218</name>
</gene>
<dbReference type="SUPFAM" id="SSF52540">
    <property type="entry name" value="P-loop containing nucleoside triphosphate hydrolases"/>
    <property type="match status" value="1"/>
</dbReference>
<feature type="region of interest" description="Disordered" evidence="1">
    <location>
        <begin position="1"/>
        <end position="42"/>
    </location>
</feature>
<keyword evidence="4" id="KW-1185">Reference proteome</keyword>
<dbReference type="Gene3D" id="3.40.50.300">
    <property type="entry name" value="P-loop containing nucleotide triphosphate hydrolases"/>
    <property type="match status" value="1"/>
</dbReference>
<dbReference type="InterPro" id="IPR027417">
    <property type="entry name" value="P-loop_NTPase"/>
</dbReference>
<dbReference type="Pfam" id="PF01926">
    <property type="entry name" value="MMR_HSR1"/>
    <property type="match status" value="1"/>
</dbReference>
<dbReference type="InterPro" id="IPR006073">
    <property type="entry name" value="GTP-bd"/>
</dbReference>
<dbReference type="OMA" id="LEWNSHE"/>
<dbReference type="RefSeq" id="XP_044565448.1">
    <property type="nucleotide sequence ID" value="XM_044703824.1"/>
</dbReference>
<sequence>MIPSQDPNQPHGHDQQPHDPNQMAQMSEMNEKLQELSEKETEELVKSFQDHFNDCTKACKKPNILVAGITGAGKSSLVNAVFGEELARAGAGMPVTQHFQKYEPNDKPVVIYDSKGLEWNSHEEFIKETGKFFMELRQSPDVANHIHVVWYVVNTARGRFENFEAEVVREVFAPTPVIFVLNKSDLADSIQLKAIKKVIEDEKLEHNRGIHICISKRENWTQSWCPDCLSDDVFYDEETKQLECSDCGFNCILKENYGMKKLINHTCDLLPELARDAFMYSQIASMTEKDRRAKEIVIEYTKEITIDAKGTFIKKIAEMCAKLFVIWGWPLTGDTFKNGLSEMQREYMSQLNFKERYAAVAVDKLFGSRLSKAFSGVIGLTMNRGMKKLNQQLIEKCAKGELKEMKMDDFIKESDLTEDFIKFFFETAITQGVETALDKLWDLSSEELVQLMSQMDFHNTGLFGHVNFEEAANMEQIEDLIQNVEDVSISEVDVEVEKDGTDEQDQEKTPLVDSAQNNKKKSDEEEQPPVD</sequence>
<dbReference type="GO" id="GO:0005737">
    <property type="term" value="C:cytoplasm"/>
    <property type="evidence" value="ECO:0007669"/>
    <property type="project" value="TreeGrafter"/>
</dbReference>
<evidence type="ECO:0000259" key="2">
    <source>
        <dbReference type="Pfam" id="PF01926"/>
    </source>
</evidence>
<reference evidence="3 4" key="1">
    <citation type="journal article" date="2019" name="Sci. Rep.">
        <title>Nanopore sequencing improves the draft genome of the human pathogenic amoeba Naegleria fowleri.</title>
        <authorList>
            <person name="Liechti N."/>
            <person name="Schurch N."/>
            <person name="Bruggmann R."/>
            <person name="Wittwer M."/>
        </authorList>
    </citation>
    <scope>NUCLEOTIDE SEQUENCE [LARGE SCALE GENOMIC DNA]</scope>
    <source>
        <strain evidence="3 4">ATCC 30894</strain>
    </source>
</reference>
<feature type="region of interest" description="Disordered" evidence="1">
    <location>
        <begin position="491"/>
        <end position="531"/>
    </location>
</feature>
<protein>
    <recommendedName>
        <fullName evidence="2">G domain-containing protein</fullName>
    </recommendedName>
</protein>
<dbReference type="GO" id="GO:0030488">
    <property type="term" value="P:tRNA methylation"/>
    <property type="evidence" value="ECO:0007669"/>
    <property type="project" value="TreeGrafter"/>
</dbReference>
<feature type="compositionally biased region" description="Basic and acidic residues" evidence="1">
    <location>
        <begin position="29"/>
        <end position="42"/>
    </location>
</feature>
<proteinExistence type="predicted"/>
<dbReference type="PANTHER" id="PTHR42714:SF6">
    <property type="entry name" value="TRANSLATION INITIATION FACTOR IF-2"/>
    <property type="match status" value="1"/>
</dbReference>